<dbReference type="PANTHER" id="PTHR33927:SF5">
    <property type="entry name" value="ENZYME, PUTATIVE (AFU_ORTHOLOGUE AFUA_8G01222)-RELATED"/>
    <property type="match status" value="1"/>
</dbReference>
<feature type="transmembrane region" description="Helical" evidence="2">
    <location>
        <begin position="385"/>
        <end position="402"/>
    </location>
</feature>
<keyword evidence="2" id="KW-0812">Transmembrane</keyword>
<feature type="region of interest" description="Disordered" evidence="1">
    <location>
        <begin position="1"/>
        <end position="44"/>
    </location>
</feature>
<feature type="compositionally biased region" description="Basic and acidic residues" evidence="1">
    <location>
        <begin position="19"/>
        <end position="28"/>
    </location>
</feature>
<sequence length="659" mass="73003">MPPIQEESTGAHAFIPQPHNEESTRYQRNDAPLSTSTELPRNILAPGLSSTTNIISAQDSHTSASSEDSGSTIGDGSATSEKHAITVTETGHTPSFTAGDIIAYNERHAFSERYESKFPRTKISELSVDASSISKYSGSEHDLESGLDASDVVSWVNKNAAEDHTREQSISSLRDFGTTRSLDSFNIPLPNETQSEFTGLMRFTWFSIYRRLFSVVFIGNLIAVVVLTSKLWPTKFKDINLSTLATAASANFAVAILIRQDYISNSLYHVCWRIPHSTHPRVRQVFAKVYEQGGVHSGAAMAGTCWFLILTAVIVKFYVDRVLMSIPILTLTCILMSILVLIIAFAWPRSRAKQVVKEKKDEKGATTKKERSSPGHNRFEMSHRFGGWLAIALFWAEAMLLVDQTRKANHTSFGSELLRLPTFWFLSIITFHLVLPWLFLRKWTFEVKQCSGHAIQLSTNHVLEPLSGLAISESPLLEWHPFATFPKVDGTPGTSMIVSAAGDWTTRNVSNPKTKYWVKGFPKTGVLSMALVFSKVLVVTTGSGIGPCLSLMLETHKIKKTQIAGILWQAHDPLTTYGTELVGKVFDSASDAVIIDTKVQKKQGKTITAREHLIPIAYNLYVESGAEAVFVISNKEFTKEIVNSLEKRGVPAYGPIWDS</sequence>
<feature type="region of interest" description="Disordered" evidence="1">
    <location>
        <begin position="57"/>
        <end position="80"/>
    </location>
</feature>
<proteinExistence type="predicted"/>
<dbReference type="Proteomes" id="UP000316270">
    <property type="component" value="Chromosome 5"/>
</dbReference>
<feature type="transmembrane region" description="Helical" evidence="2">
    <location>
        <begin position="239"/>
        <end position="258"/>
    </location>
</feature>
<keyword evidence="2" id="KW-0472">Membrane</keyword>
<protein>
    <recommendedName>
        <fullName evidence="5">AMP-dependent synthetase/ligase domain-containing protein</fullName>
    </recommendedName>
</protein>
<keyword evidence="4" id="KW-1185">Reference proteome</keyword>
<feature type="region of interest" description="Disordered" evidence="1">
    <location>
        <begin position="357"/>
        <end position="378"/>
    </location>
</feature>
<evidence type="ECO:0000256" key="2">
    <source>
        <dbReference type="SAM" id="Phobius"/>
    </source>
</evidence>
<name>A0A517L5G5_9PEZI</name>
<dbReference type="PANTHER" id="PTHR33927">
    <property type="entry name" value="TRANSMEMBRANE PROTEIN"/>
    <property type="match status" value="1"/>
</dbReference>
<evidence type="ECO:0008006" key="5">
    <source>
        <dbReference type="Google" id="ProtNLM"/>
    </source>
</evidence>
<feature type="transmembrane region" description="Helical" evidence="2">
    <location>
        <begin position="422"/>
        <end position="440"/>
    </location>
</feature>
<feature type="transmembrane region" description="Helical" evidence="2">
    <location>
        <begin position="325"/>
        <end position="347"/>
    </location>
</feature>
<dbReference type="EMBL" id="CP042189">
    <property type="protein sequence ID" value="QDS70872.1"/>
    <property type="molecule type" value="Genomic_DNA"/>
</dbReference>
<evidence type="ECO:0000313" key="4">
    <source>
        <dbReference type="Proteomes" id="UP000316270"/>
    </source>
</evidence>
<dbReference type="OrthoDB" id="3142841at2759"/>
<keyword evidence="2" id="KW-1133">Transmembrane helix</keyword>
<dbReference type="AlphaFoldDB" id="A0A517L5G5"/>
<gene>
    <name evidence="3" type="ORF">FKW77_005819</name>
</gene>
<accession>A0A517L5G5</accession>
<reference evidence="3 4" key="1">
    <citation type="submission" date="2019-07" db="EMBL/GenBank/DDBJ databases">
        <title>Finished genome of Venturia effusa.</title>
        <authorList>
            <person name="Young C.A."/>
            <person name="Cox M.P."/>
            <person name="Ganley A.R.D."/>
            <person name="David W.J."/>
        </authorList>
    </citation>
    <scope>NUCLEOTIDE SEQUENCE [LARGE SCALE GENOMIC DNA]</scope>
    <source>
        <strain evidence="4">albino</strain>
    </source>
</reference>
<organism evidence="3 4">
    <name type="scientific">Venturia effusa</name>
    <dbReference type="NCBI Taxonomy" id="50376"/>
    <lineage>
        <taxon>Eukaryota</taxon>
        <taxon>Fungi</taxon>
        <taxon>Dikarya</taxon>
        <taxon>Ascomycota</taxon>
        <taxon>Pezizomycotina</taxon>
        <taxon>Dothideomycetes</taxon>
        <taxon>Pleosporomycetidae</taxon>
        <taxon>Venturiales</taxon>
        <taxon>Venturiaceae</taxon>
        <taxon>Venturia</taxon>
    </lineage>
</organism>
<feature type="compositionally biased region" description="Polar residues" evidence="1">
    <location>
        <begin position="57"/>
        <end position="79"/>
    </location>
</feature>
<feature type="transmembrane region" description="Helical" evidence="2">
    <location>
        <begin position="212"/>
        <end position="233"/>
    </location>
</feature>
<feature type="transmembrane region" description="Helical" evidence="2">
    <location>
        <begin position="298"/>
        <end position="319"/>
    </location>
</feature>
<evidence type="ECO:0000313" key="3">
    <source>
        <dbReference type="EMBL" id="QDS70872.1"/>
    </source>
</evidence>
<dbReference type="InterPro" id="IPR052979">
    <property type="entry name" value="Adenylate-forming_domain"/>
</dbReference>
<evidence type="ECO:0000256" key="1">
    <source>
        <dbReference type="SAM" id="MobiDB-lite"/>
    </source>
</evidence>